<gene>
    <name evidence="2" type="ORF">VP01_1568g1</name>
</gene>
<comment type="caution">
    <text evidence="2">The sequence shown here is derived from an EMBL/GenBank/DDBJ whole genome shotgun (WGS) entry which is preliminary data.</text>
</comment>
<keyword evidence="1" id="KW-1133">Transmembrane helix</keyword>
<proteinExistence type="predicted"/>
<organism evidence="2 3">
    <name type="scientific">Puccinia sorghi</name>
    <dbReference type="NCBI Taxonomy" id="27349"/>
    <lineage>
        <taxon>Eukaryota</taxon>
        <taxon>Fungi</taxon>
        <taxon>Dikarya</taxon>
        <taxon>Basidiomycota</taxon>
        <taxon>Pucciniomycotina</taxon>
        <taxon>Pucciniomycetes</taxon>
        <taxon>Pucciniales</taxon>
        <taxon>Pucciniaceae</taxon>
        <taxon>Puccinia</taxon>
    </lineage>
</organism>
<feature type="transmembrane region" description="Helical" evidence="1">
    <location>
        <begin position="56"/>
        <end position="84"/>
    </location>
</feature>
<dbReference type="VEuPathDB" id="FungiDB:VP01_1568g1"/>
<reference evidence="2 3" key="1">
    <citation type="submission" date="2015-08" db="EMBL/GenBank/DDBJ databases">
        <title>Next Generation Sequencing and Analysis of the Genome of Puccinia sorghi L Schw, the Causal Agent of Maize Common Rust.</title>
        <authorList>
            <person name="Rochi L."/>
            <person name="Burguener G."/>
            <person name="Darino M."/>
            <person name="Turjanski A."/>
            <person name="Kreff E."/>
            <person name="Dieguez M.J."/>
            <person name="Sacco F."/>
        </authorList>
    </citation>
    <scope>NUCLEOTIDE SEQUENCE [LARGE SCALE GENOMIC DNA]</scope>
    <source>
        <strain evidence="2 3">RO10H11247</strain>
    </source>
</reference>
<evidence type="ECO:0000313" key="2">
    <source>
        <dbReference type="EMBL" id="KNZ60338.1"/>
    </source>
</evidence>
<accession>A0A0L6VHX7</accession>
<keyword evidence="1" id="KW-0472">Membrane</keyword>
<dbReference type="AlphaFoldDB" id="A0A0L6VHX7"/>
<keyword evidence="3" id="KW-1185">Reference proteome</keyword>
<keyword evidence="1" id="KW-0812">Transmembrane</keyword>
<dbReference type="EMBL" id="LAVV01006318">
    <property type="protein sequence ID" value="KNZ60338.1"/>
    <property type="molecule type" value="Genomic_DNA"/>
</dbReference>
<sequence length="348" mass="40794">MAFRLHFVRLHFVVSANFLLLVQRWFHSLSFSGLAVLVSSDFSVLSLDLYSSSFPIFFFGCSFVIFLFLVGFFNFEVLVLLFIWCKTVLTGYSWWWKMDMINGEKWERYRKGKSTRKNNVLVHAFYVLWIQDFGNPGLNKKRKLILFTRGARMCERPKRLEVSFTFFKSAIFKDNYRQTQLSYIEVCWSYLHKDTDFFATRTLLETTCHPVLLTIIHQAKNKGNMYTLLSLWVCPPGGLTCPLQSRGFPVKCLLWPESLWCSHCPELFLLEELYLPNNKDEEEVGKRLQTACMLASQIPSQNERWAPSLPTKSFLVVVIQPTQRTRGGFGWMKRTRKCSRMKDKIPGR</sequence>
<protein>
    <submittedName>
        <fullName evidence="2">Uncharacterized protein</fullName>
    </submittedName>
</protein>
<name>A0A0L6VHX7_9BASI</name>
<evidence type="ECO:0000256" key="1">
    <source>
        <dbReference type="SAM" id="Phobius"/>
    </source>
</evidence>
<dbReference type="Proteomes" id="UP000037035">
    <property type="component" value="Unassembled WGS sequence"/>
</dbReference>
<evidence type="ECO:0000313" key="3">
    <source>
        <dbReference type="Proteomes" id="UP000037035"/>
    </source>
</evidence>